<organism evidence="3 6">
    <name type="scientific">Escherichia coli</name>
    <dbReference type="NCBI Taxonomy" id="562"/>
    <lineage>
        <taxon>Bacteria</taxon>
        <taxon>Pseudomonadati</taxon>
        <taxon>Pseudomonadota</taxon>
        <taxon>Gammaproteobacteria</taxon>
        <taxon>Enterobacterales</taxon>
        <taxon>Enterobacteriaceae</taxon>
        <taxon>Escherichia</taxon>
    </lineage>
</organism>
<sequence>MKRLFVIAPLLVLVGCAQNISPNSYSVGSVGMVNRTIAGTVISARGVDISGTSALGGTAGAAVGATAGSALGGGVRSNIVGAVGGAVIGGIAGAAIESSATKQTGMEYVVETENGNLMTIVQGKDPLFTQGSKVLVLYGNPSRIITDPRH</sequence>
<protein>
    <submittedName>
        <fullName evidence="3">Uncharacterized protein</fullName>
    </submittedName>
</protein>
<accession>A0A0H0EFT5</accession>
<feature type="chain" id="PRO_5015039684" evidence="1">
    <location>
        <begin position="20"/>
        <end position="150"/>
    </location>
</feature>
<accession>A0A2A2XII0</accession>
<dbReference type="EMBL" id="WTML01000337">
    <property type="protein sequence ID" value="MWL00916.1"/>
    <property type="molecule type" value="Genomic_DNA"/>
</dbReference>
<dbReference type="Proteomes" id="UP000186595">
    <property type="component" value="Unassembled WGS sequence"/>
</dbReference>
<dbReference type="EMBL" id="WTMQ01000006">
    <property type="protein sequence ID" value="MWL05370.1"/>
    <property type="molecule type" value="Genomic_DNA"/>
</dbReference>
<dbReference type="Proteomes" id="UP000462271">
    <property type="component" value="Unassembled WGS sequence"/>
</dbReference>
<dbReference type="Proteomes" id="UP000430081">
    <property type="component" value="Unassembled WGS sequence"/>
</dbReference>
<gene>
    <name evidence="4" type="ORF">BMT50_02095</name>
    <name evidence="3" type="ORF">GQM13_18240</name>
    <name evidence="2" type="ORF">GQM21_28000</name>
</gene>
<dbReference type="AlphaFoldDB" id="A0A0H0EFT5"/>
<comment type="caution">
    <text evidence="3">The sequence shown here is derived from an EMBL/GenBank/DDBJ whole genome shotgun (WGS) entry which is preliminary data.</text>
</comment>
<reference evidence="4 5" key="1">
    <citation type="submission" date="2016-11" db="EMBL/GenBank/DDBJ databases">
        <title>Draft genome sequences of five Shigatoxin-producing Escherichia coli isolates harboring the new recently described Subtilase cytotoxin allelic variant subAB2-3.</title>
        <authorList>
            <person name="Tasara T."/>
            <person name="Fierz L."/>
            <person name="Klumpp J."/>
            <person name="Schmidt H."/>
            <person name="Stephan R."/>
        </authorList>
    </citation>
    <scope>NUCLEOTIDE SEQUENCE [LARGE SCALE GENOMIC DNA]</scope>
    <source>
        <strain evidence="4 5">453</strain>
    </source>
</reference>
<evidence type="ECO:0000313" key="4">
    <source>
        <dbReference type="EMBL" id="OKB71638.1"/>
    </source>
</evidence>
<keyword evidence="1" id="KW-0732">Signal</keyword>
<dbReference type="EMBL" id="MPGR01000001">
    <property type="protein sequence ID" value="OKB71638.1"/>
    <property type="molecule type" value="Genomic_DNA"/>
</dbReference>
<evidence type="ECO:0000313" key="5">
    <source>
        <dbReference type="Proteomes" id="UP000186595"/>
    </source>
</evidence>
<proteinExistence type="predicted"/>
<name>A0A0H0EFT5_ECOLX</name>
<feature type="signal peptide" evidence="1">
    <location>
        <begin position="1"/>
        <end position="19"/>
    </location>
</feature>
<evidence type="ECO:0000313" key="2">
    <source>
        <dbReference type="EMBL" id="MWL00916.1"/>
    </source>
</evidence>
<reference evidence="6 7" key="2">
    <citation type="submission" date="2019-12" db="EMBL/GenBank/DDBJ databases">
        <title>Enteriobacteria Tanzani isolates_10432.</title>
        <authorList>
            <person name="Subbiah M."/>
            <person name="Call D."/>
        </authorList>
    </citation>
    <scope>NUCLEOTIDE SEQUENCE [LARGE SCALE GENOMIC DNA]</scope>
    <source>
        <strain evidence="3 6">10432wG7</strain>
        <strain evidence="2 7">10432wG8</strain>
    </source>
</reference>
<dbReference type="RefSeq" id="WP_000825400.1">
    <property type="nucleotide sequence ID" value="NZ_AP023224.1"/>
</dbReference>
<dbReference type="PROSITE" id="PS51257">
    <property type="entry name" value="PROKAR_LIPOPROTEIN"/>
    <property type="match status" value="1"/>
</dbReference>
<evidence type="ECO:0000313" key="3">
    <source>
        <dbReference type="EMBL" id="MWL05370.1"/>
    </source>
</evidence>
<evidence type="ECO:0000313" key="6">
    <source>
        <dbReference type="Proteomes" id="UP000430081"/>
    </source>
</evidence>
<evidence type="ECO:0000313" key="7">
    <source>
        <dbReference type="Proteomes" id="UP000462271"/>
    </source>
</evidence>
<evidence type="ECO:0000256" key="1">
    <source>
        <dbReference type="SAM" id="SignalP"/>
    </source>
</evidence>